<evidence type="ECO:0000256" key="2">
    <source>
        <dbReference type="ARBA" id="ARBA00012438"/>
    </source>
</evidence>
<dbReference type="InterPro" id="IPR000700">
    <property type="entry name" value="PAS-assoc_C"/>
</dbReference>
<dbReference type="PANTHER" id="PTHR45339:SF5">
    <property type="entry name" value="HISTIDINE KINASE"/>
    <property type="match status" value="1"/>
</dbReference>
<dbReference type="OrthoDB" id="459598at2"/>
<name>A0A1T4WAB7_9BACT</name>
<dbReference type="FunFam" id="3.30.565.10:FF:000010">
    <property type="entry name" value="Sensor histidine kinase RcsC"/>
    <property type="match status" value="1"/>
</dbReference>
<organism evidence="9 10">
    <name type="scientific">Paucidesulfovibrio gracilis DSM 16080</name>
    <dbReference type="NCBI Taxonomy" id="1121449"/>
    <lineage>
        <taxon>Bacteria</taxon>
        <taxon>Pseudomonadati</taxon>
        <taxon>Thermodesulfobacteriota</taxon>
        <taxon>Desulfovibrionia</taxon>
        <taxon>Desulfovibrionales</taxon>
        <taxon>Desulfovibrionaceae</taxon>
        <taxon>Paucidesulfovibrio</taxon>
    </lineage>
</organism>
<dbReference type="InterPro" id="IPR003594">
    <property type="entry name" value="HATPase_dom"/>
</dbReference>
<dbReference type="PRINTS" id="PR00344">
    <property type="entry name" value="BCTRLSENSOR"/>
</dbReference>
<proteinExistence type="predicted"/>
<sequence length="755" mass="84392">MSAGLSQDLFTLMSALSGLNDQKRIVSTYCATMGEIFPELEFRYLPPESDSTQESAFPLQTVTDEYGVVVVDGPLDDAVAEDELTLVRHSVDLLAVLLEREAQAMQLSACKTAANLSLQHRENGLVLAHERLRETLNAIESHLYVTDAETNEVLFANDCAMRDLGPDIVGRKCWDSLAGRSSPCPNCPLGEQKGNEQPDKPLVWESKAEESQRWFHNQTRQVDWDDGRKVQITLSTDITERKQSENELERWGQIFKHTGMGVSVTDQQYELAMVNPAYARMHGYSPEELVGKQAQELFPEGYHSSLTEHIKLLEQRERYTFEMPRQRKDGSQFPAQIDVTNILAQDGDILYRVANIQDISERKEQEQQILAAKERAEAASRAKDEFLSNMSHEIRTPLNGIFGMLQLAQTAELDPELDEYVTTAMSTARNLKAILDDLLDLSRLEAGKMRLHPGPFALRDCLRTVLGNFSVQAQNKNLRLDSVVHRSVPPTLVGDDARVRQMLFNLVGNAIKFTPKGEVEVSATALPYSTQPGGLNVLLTVRDTGIGIPPEKVDLLFEEFTQMDGSFTRRYGGAGLGLGIVSRIVRMMHGTIAVESEPGTGTSIHLSLPFALEQQECEIGADICQIIKEQPLRILLAEDDRVSVLATRRFLHRLGHSPSTAENGREALEMLRSERFDAVLMDIQMPLLNGLELTRMIRDGEAGENNRDTHIIALTAHVMQEDREAFLDAGMDDYLAKPVDMDALCYALFKAIPKQ</sequence>
<dbReference type="Pfam" id="PF00072">
    <property type="entry name" value="Response_reg"/>
    <property type="match status" value="1"/>
</dbReference>
<evidence type="ECO:0000259" key="8">
    <source>
        <dbReference type="PROSITE" id="PS50113"/>
    </source>
</evidence>
<feature type="domain" description="PAC" evidence="8">
    <location>
        <begin position="319"/>
        <end position="371"/>
    </location>
</feature>
<evidence type="ECO:0000256" key="1">
    <source>
        <dbReference type="ARBA" id="ARBA00000085"/>
    </source>
</evidence>
<dbReference type="CDD" id="cd00082">
    <property type="entry name" value="HisKA"/>
    <property type="match status" value="1"/>
</dbReference>
<feature type="domain" description="Response regulatory" evidence="6">
    <location>
        <begin position="633"/>
        <end position="752"/>
    </location>
</feature>
<dbReference type="PROSITE" id="PS50112">
    <property type="entry name" value="PAS"/>
    <property type="match status" value="1"/>
</dbReference>
<evidence type="ECO:0000256" key="3">
    <source>
        <dbReference type="ARBA" id="ARBA00022553"/>
    </source>
</evidence>
<dbReference type="InterPro" id="IPR004358">
    <property type="entry name" value="Sig_transdc_His_kin-like_C"/>
</dbReference>
<dbReference type="Pfam" id="PF13426">
    <property type="entry name" value="PAS_9"/>
    <property type="match status" value="2"/>
</dbReference>
<dbReference type="SMART" id="SM00091">
    <property type="entry name" value="PAS"/>
    <property type="match status" value="1"/>
</dbReference>
<dbReference type="NCBIfam" id="TIGR00229">
    <property type="entry name" value="sensory_box"/>
    <property type="match status" value="1"/>
</dbReference>
<feature type="domain" description="Histidine kinase" evidence="5">
    <location>
        <begin position="389"/>
        <end position="612"/>
    </location>
</feature>
<dbReference type="SMART" id="SM00388">
    <property type="entry name" value="HisKA"/>
    <property type="match status" value="1"/>
</dbReference>
<evidence type="ECO:0000256" key="4">
    <source>
        <dbReference type="PROSITE-ProRule" id="PRU00169"/>
    </source>
</evidence>
<dbReference type="CDD" id="cd16922">
    <property type="entry name" value="HATPase_EvgS-ArcB-TorS-like"/>
    <property type="match status" value="1"/>
</dbReference>
<evidence type="ECO:0000313" key="9">
    <source>
        <dbReference type="EMBL" id="SKA74222.1"/>
    </source>
</evidence>
<dbReference type="EMBL" id="FUYC01000002">
    <property type="protein sequence ID" value="SKA74222.1"/>
    <property type="molecule type" value="Genomic_DNA"/>
</dbReference>
<dbReference type="CDD" id="cd00130">
    <property type="entry name" value="PAS"/>
    <property type="match status" value="1"/>
</dbReference>
<dbReference type="InterPro" id="IPR011006">
    <property type="entry name" value="CheY-like_superfamily"/>
</dbReference>
<feature type="domain" description="PAS" evidence="7">
    <location>
        <begin position="247"/>
        <end position="317"/>
    </location>
</feature>
<dbReference type="SUPFAM" id="SSF47384">
    <property type="entry name" value="Homodimeric domain of signal transducing histidine kinase"/>
    <property type="match status" value="1"/>
</dbReference>
<dbReference type="SUPFAM" id="SSF55785">
    <property type="entry name" value="PYP-like sensor domain (PAS domain)"/>
    <property type="match status" value="2"/>
</dbReference>
<dbReference type="SMART" id="SM00448">
    <property type="entry name" value="REC"/>
    <property type="match status" value="1"/>
</dbReference>
<dbReference type="SMART" id="SM00387">
    <property type="entry name" value="HATPase_c"/>
    <property type="match status" value="1"/>
</dbReference>
<keyword evidence="10" id="KW-1185">Reference proteome</keyword>
<gene>
    <name evidence="9" type="ORF">SAMN02745704_00618</name>
</gene>
<evidence type="ECO:0000259" key="7">
    <source>
        <dbReference type="PROSITE" id="PS50112"/>
    </source>
</evidence>
<feature type="modified residue" description="4-aspartylphosphate" evidence="4">
    <location>
        <position position="682"/>
    </location>
</feature>
<dbReference type="PROSITE" id="PS50110">
    <property type="entry name" value="RESPONSE_REGULATORY"/>
    <property type="match status" value="1"/>
</dbReference>
<dbReference type="Pfam" id="PF02518">
    <property type="entry name" value="HATPase_c"/>
    <property type="match status" value="1"/>
</dbReference>
<dbReference type="InterPro" id="IPR035965">
    <property type="entry name" value="PAS-like_dom_sf"/>
</dbReference>
<dbReference type="Gene3D" id="3.30.450.20">
    <property type="entry name" value="PAS domain"/>
    <property type="match status" value="2"/>
</dbReference>
<protein>
    <recommendedName>
        <fullName evidence="2">histidine kinase</fullName>
        <ecNumber evidence="2">2.7.13.3</ecNumber>
    </recommendedName>
</protein>
<dbReference type="GO" id="GO:0000155">
    <property type="term" value="F:phosphorelay sensor kinase activity"/>
    <property type="evidence" value="ECO:0007669"/>
    <property type="project" value="InterPro"/>
</dbReference>
<dbReference type="InterPro" id="IPR036097">
    <property type="entry name" value="HisK_dim/P_sf"/>
</dbReference>
<dbReference type="PROSITE" id="PS50113">
    <property type="entry name" value="PAC"/>
    <property type="match status" value="1"/>
</dbReference>
<dbReference type="InterPro" id="IPR005467">
    <property type="entry name" value="His_kinase_dom"/>
</dbReference>
<dbReference type="InterPro" id="IPR036890">
    <property type="entry name" value="HATPase_C_sf"/>
</dbReference>
<dbReference type="PANTHER" id="PTHR45339">
    <property type="entry name" value="HYBRID SIGNAL TRANSDUCTION HISTIDINE KINASE J"/>
    <property type="match status" value="1"/>
</dbReference>
<keyword evidence="3 4" id="KW-0597">Phosphoprotein</keyword>
<dbReference type="PROSITE" id="PS50109">
    <property type="entry name" value="HIS_KIN"/>
    <property type="match status" value="1"/>
</dbReference>
<evidence type="ECO:0000259" key="6">
    <source>
        <dbReference type="PROSITE" id="PS50110"/>
    </source>
</evidence>
<dbReference type="Proteomes" id="UP000190027">
    <property type="component" value="Unassembled WGS sequence"/>
</dbReference>
<accession>A0A1T4WAB7</accession>
<dbReference type="Gene3D" id="3.40.50.2300">
    <property type="match status" value="1"/>
</dbReference>
<evidence type="ECO:0000313" key="10">
    <source>
        <dbReference type="Proteomes" id="UP000190027"/>
    </source>
</evidence>
<dbReference type="CDD" id="cd17546">
    <property type="entry name" value="REC_hyHK_CKI1_RcsC-like"/>
    <property type="match status" value="1"/>
</dbReference>
<dbReference type="SUPFAM" id="SSF55874">
    <property type="entry name" value="ATPase domain of HSP90 chaperone/DNA topoisomerase II/histidine kinase"/>
    <property type="match status" value="1"/>
</dbReference>
<dbReference type="InterPro" id="IPR003661">
    <property type="entry name" value="HisK_dim/P_dom"/>
</dbReference>
<dbReference type="SUPFAM" id="SSF52172">
    <property type="entry name" value="CheY-like"/>
    <property type="match status" value="1"/>
</dbReference>
<evidence type="ECO:0000259" key="5">
    <source>
        <dbReference type="PROSITE" id="PS50109"/>
    </source>
</evidence>
<dbReference type="EC" id="2.7.13.3" evidence="2"/>
<dbReference type="Pfam" id="PF00512">
    <property type="entry name" value="HisKA"/>
    <property type="match status" value="1"/>
</dbReference>
<reference evidence="9 10" key="1">
    <citation type="submission" date="2017-02" db="EMBL/GenBank/DDBJ databases">
        <authorList>
            <person name="Peterson S.W."/>
        </authorList>
    </citation>
    <scope>NUCLEOTIDE SEQUENCE [LARGE SCALE GENOMIC DNA]</scope>
    <source>
        <strain evidence="9 10">DSM 16080</strain>
    </source>
</reference>
<comment type="catalytic activity">
    <reaction evidence="1">
        <text>ATP + protein L-histidine = ADP + protein N-phospho-L-histidine.</text>
        <dbReference type="EC" id="2.7.13.3"/>
    </reaction>
</comment>
<dbReference type="RefSeq" id="WP_078716193.1">
    <property type="nucleotide sequence ID" value="NZ_FUYC01000002.1"/>
</dbReference>
<dbReference type="STRING" id="1121449.SAMN02745704_00618"/>
<dbReference type="Gene3D" id="3.30.565.10">
    <property type="entry name" value="Histidine kinase-like ATPase, C-terminal domain"/>
    <property type="match status" value="1"/>
</dbReference>
<dbReference type="AlphaFoldDB" id="A0A1T4WAB7"/>
<dbReference type="InterPro" id="IPR000014">
    <property type="entry name" value="PAS"/>
</dbReference>
<dbReference type="InterPro" id="IPR001789">
    <property type="entry name" value="Sig_transdc_resp-reg_receiver"/>
</dbReference>
<dbReference type="Gene3D" id="1.10.287.130">
    <property type="match status" value="1"/>
</dbReference>